<gene>
    <name evidence="1" type="ORF">HaLaN_29633</name>
</gene>
<keyword evidence="2" id="KW-1185">Reference proteome</keyword>
<name>A0A6A0ADI3_HAELA</name>
<evidence type="ECO:0000313" key="1">
    <source>
        <dbReference type="EMBL" id="GFH30728.1"/>
    </source>
</evidence>
<protein>
    <submittedName>
        <fullName evidence="1">Uncharacterized protein</fullName>
    </submittedName>
</protein>
<dbReference type="AlphaFoldDB" id="A0A6A0ADI3"/>
<dbReference type="Proteomes" id="UP000485058">
    <property type="component" value="Unassembled WGS sequence"/>
</dbReference>
<dbReference type="EMBL" id="BLLF01005098">
    <property type="protein sequence ID" value="GFH30728.1"/>
    <property type="molecule type" value="Genomic_DNA"/>
</dbReference>
<evidence type="ECO:0000313" key="2">
    <source>
        <dbReference type="Proteomes" id="UP000485058"/>
    </source>
</evidence>
<sequence>MVMGSVLYGALEGMLGMAQRVDAFPAENERHSFRRKLAHLLGCRATQQMQRDVVTVILTVTATQLRQMLVTAQASTLPQATATGPLSK</sequence>
<reference evidence="1 2" key="1">
    <citation type="submission" date="2020-02" db="EMBL/GenBank/DDBJ databases">
        <title>Draft genome sequence of Haematococcus lacustris strain NIES-144.</title>
        <authorList>
            <person name="Morimoto D."/>
            <person name="Nakagawa S."/>
            <person name="Yoshida T."/>
            <person name="Sawayama S."/>
        </authorList>
    </citation>
    <scope>NUCLEOTIDE SEQUENCE [LARGE SCALE GENOMIC DNA]</scope>
    <source>
        <strain evidence="1 2">NIES-144</strain>
    </source>
</reference>
<organism evidence="1 2">
    <name type="scientific">Haematococcus lacustris</name>
    <name type="common">Green alga</name>
    <name type="synonym">Haematococcus pluvialis</name>
    <dbReference type="NCBI Taxonomy" id="44745"/>
    <lineage>
        <taxon>Eukaryota</taxon>
        <taxon>Viridiplantae</taxon>
        <taxon>Chlorophyta</taxon>
        <taxon>core chlorophytes</taxon>
        <taxon>Chlorophyceae</taxon>
        <taxon>CS clade</taxon>
        <taxon>Chlamydomonadales</taxon>
        <taxon>Haematococcaceae</taxon>
        <taxon>Haematococcus</taxon>
    </lineage>
</organism>
<accession>A0A6A0ADI3</accession>
<comment type="caution">
    <text evidence="1">The sequence shown here is derived from an EMBL/GenBank/DDBJ whole genome shotgun (WGS) entry which is preliminary data.</text>
</comment>
<proteinExistence type="predicted"/>